<evidence type="ECO:0000313" key="2">
    <source>
        <dbReference type="EMBL" id="MBA8810549.1"/>
    </source>
</evidence>
<dbReference type="Proteomes" id="UP000540568">
    <property type="component" value="Unassembled WGS sequence"/>
</dbReference>
<comment type="caution">
    <text evidence="2">The sequence shown here is derived from an EMBL/GenBank/DDBJ whole genome shotgun (WGS) entry which is preliminary data.</text>
</comment>
<dbReference type="InterPro" id="IPR052512">
    <property type="entry name" value="4CMD/NDH-1_regulator"/>
</dbReference>
<dbReference type="GO" id="GO:0047575">
    <property type="term" value="F:4-carboxymuconolactone decarboxylase activity"/>
    <property type="evidence" value="ECO:0007669"/>
    <property type="project" value="UniProtKB-EC"/>
</dbReference>
<dbReference type="Gene3D" id="1.20.1290.10">
    <property type="entry name" value="AhpD-like"/>
    <property type="match status" value="1"/>
</dbReference>
<feature type="domain" description="Carboxymuconolactone decarboxylase-like" evidence="1">
    <location>
        <begin position="39"/>
        <end position="123"/>
    </location>
</feature>
<evidence type="ECO:0000259" key="1">
    <source>
        <dbReference type="Pfam" id="PF02627"/>
    </source>
</evidence>
<keyword evidence="2" id="KW-0456">Lyase</keyword>
<evidence type="ECO:0000313" key="3">
    <source>
        <dbReference type="Proteomes" id="UP000540568"/>
    </source>
</evidence>
<proteinExistence type="predicted"/>
<sequence length="141" mass="15019">MSENETLRAERFASGKAALDAIHDHAGHQVIESLADIAPELGHQIVAWGYGDIYARPELAPQQRQLVTLGILTAIGGSEAQLEVHIGASLNVGLTPQQIIEVFLHSSVYCGFPRALNAVAAAKRVFAERGLMPLAGETPEA</sequence>
<dbReference type="Pfam" id="PF02627">
    <property type="entry name" value="CMD"/>
    <property type="match status" value="1"/>
</dbReference>
<dbReference type="GO" id="GO:0051920">
    <property type="term" value="F:peroxiredoxin activity"/>
    <property type="evidence" value="ECO:0007669"/>
    <property type="project" value="InterPro"/>
</dbReference>
<accession>A0A7W3JCY7</accession>
<dbReference type="RefSeq" id="WP_182619636.1">
    <property type="nucleotide sequence ID" value="NZ_BAAATF010000015.1"/>
</dbReference>
<dbReference type="EMBL" id="JACGWV010000002">
    <property type="protein sequence ID" value="MBA8810549.1"/>
    <property type="molecule type" value="Genomic_DNA"/>
</dbReference>
<dbReference type="PANTHER" id="PTHR33570">
    <property type="entry name" value="4-CARBOXYMUCONOLACTONE DECARBOXYLASE FAMILY PROTEIN"/>
    <property type="match status" value="1"/>
</dbReference>
<reference evidence="2 3" key="1">
    <citation type="submission" date="2020-07" db="EMBL/GenBank/DDBJ databases">
        <title>Sequencing the genomes of 1000 actinobacteria strains.</title>
        <authorList>
            <person name="Klenk H.-P."/>
        </authorList>
    </citation>
    <scope>NUCLEOTIDE SEQUENCE [LARGE SCALE GENOMIC DNA]</scope>
    <source>
        <strain evidence="2 3">DSM 44121</strain>
    </source>
</reference>
<dbReference type="PANTHER" id="PTHR33570:SF10">
    <property type="entry name" value="GAMMA-CARBOXYMUCONOLACTONE DECARBOXYLASE"/>
    <property type="match status" value="1"/>
</dbReference>
<protein>
    <submittedName>
        <fullName evidence="2">4-carboxymuconolactone decarboxylase</fullName>
        <ecNumber evidence="2">4.1.1.44</ecNumber>
    </submittedName>
</protein>
<keyword evidence="3" id="KW-1185">Reference proteome</keyword>
<dbReference type="InterPro" id="IPR029032">
    <property type="entry name" value="AhpD-like"/>
</dbReference>
<dbReference type="InterPro" id="IPR003779">
    <property type="entry name" value="CMD-like"/>
</dbReference>
<dbReference type="EC" id="4.1.1.44" evidence="2"/>
<organism evidence="2 3">
    <name type="scientific">Promicromonospora sukumoe</name>
    <dbReference type="NCBI Taxonomy" id="88382"/>
    <lineage>
        <taxon>Bacteria</taxon>
        <taxon>Bacillati</taxon>
        <taxon>Actinomycetota</taxon>
        <taxon>Actinomycetes</taxon>
        <taxon>Micrococcales</taxon>
        <taxon>Promicromonosporaceae</taxon>
        <taxon>Promicromonospora</taxon>
    </lineage>
</organism>
<name>A0A7W3JCY7_9MICO</name>
<dbReference type="AlphaFoldDB" id="A0A7W3JCY7"/>
<gene>
    <name evidence="2" type="ORF">FHX71_004525</name>
</gene>
<dbReference type="SUPFAM" id="SSF69118">
    <property type="entry name" value="AhpD-like"/>
    <property type="match status" value="1"/>
</dbReference>